<dbReference type="Proteomes" id="UP000001784">
    <property type="component" value="Chromosome"/>
</dbReference>
<dbReference type="RefSeq" id="WP_011698352.1">
    <property type="nucleotide sequence ID" value="NC_008554.1"/>
</dbReference>
<dbReference type="HOGENOM" id="CLU_057068_4_0_7"/>
<sequence precursor="true">MARFRAIFPLALAIVLALVASVVVYKWVQMKTGVQTTVVTEKAEPGGVQVALASADLPWGTKLTREMVKMAEYPPKHLPAGYFSDPAKIEGRVLITPVKQGEQLLESKLAPLSVTTGGVSAVVSVGKRAIAVAGDKVIGLAGFIQPGNFVDVLVTIRDTQEKTPSTSKVVLENVKVLATGTVIDKKAGTEPGPVDVFTLEVTPEEAERLAFAASLGKLHFALRNVTDTEVVYTMGTTIADALDAYRPRMKMVSAQPVVKSEPEARKEQARSFSRMEIIKGSKVSQVDFENRR</sequence>
<evidence type="ECO:0000313" key="2">
    <source>
        <dbReference type="EMBL" id="ABK17181.1"/>
    </source>
</evidence>
<reference evidence="2 3" key="1">
    <citation type="submission" date="2006-10" db="EMBL/GenBank/DDBJ databases">
        <title>Complete sequence of Syntrophobacter fumaroxidans MPOB.</title>
        <authorList>
            <consortium name="US DOE Joint Genome Institute"/>
            <person name="Copeland A."/>
            <person name="Lucas S."/>
            <person name="Lapidus A."/>
            <person name="Barry K."/>
            <person name="Detter J.C."/>
            <person name="Glavina del Rio T."/>
            <person name="Hammon N."/>
            <person name="Israni S."/>
            <person name="Pitluck S."/>
            <person name="Goltsman E.G."/>
            <person name="Martinez M."/>
            <person name="Schmutz J."/>
            <person name="Larimer F."/>
            <person name="Land M."/>
            <person name="Hauser L."/>
            <person name="Kyrpides N."/>
            <person name="Kim E."/>
            <person name="Boone D.R."/>
            <person name="Brockman F."/>
            <person name="Culley D."/>
            <person name="Ferry J."/>
            <person name="Gunsalus R."/>
            <person name="McInerney M.J."/>
            <person name="Morrison M."/>
            <person name="Plugge C."/>
            <person name="Rohlin L."/>
            <person name="Scholten J."/>
            <person name="Sieber J."/>
            <person name="Stams A.J.M."/>
            <person name="Worm P."/>
            <person name="Henstra A.M."/>
            <person name="Richardson P."/>
        </authorList>
    </citation>
    <scope>NUCLEOTIDE SEQUENCE [LARGE SCALE GENOMIC DNA]</scope>
    <source>
        <strain evidence="3">DSM 10017 / MPOB</strain>
    </source>
</reference>
<dbReference type="InterPro" id="IPR031571">
    <property type="entry name" value="RcpC_dom"/>
</dbReference>
<proteinExistence type="predicted"/>
<accession>A0LIC9</accession>
<dbReference type="eggNOG" id="COG3745">
    <property type="taxonomic scope" value="Bacteria"/>
</dbReference>
<dbReference type="OrthoDB" id="9788329at2"/>
<feature type="domain" description="SAF" evidence="1">
    <location>
        <begin position="48"/>
        <end position="110"/>
    </location>
</feature>
<dbReference type="InParanoid" id="A0LIC9"/>
<dbReference type="EMBL" id="CP000478">
    <property type="protein sequence ID" value="ABK17181.1"/>
    <property type="molecule type" value="Genomic_DNA"/>
</dbReference>
<evidence type="ECO:0000313" key="3">
    <source>
        <dbReference type="Proteomes" id="UP000001784"/>
    </source>
</evidence>
<dbReference type="STRING" id="335543.Sfum_1492"/>
<dbReference type="NCBIfam" id="TIGR03177">
    <property type="entry name" value="pilus_cpaB"/>
    <property type="match status" value="1"/>
</dbReference>
<dbReference type="InterPro" id="IPR013974">
    <property type="entry name" value="SAF"/>
</dbReference>
<dbReference type="CDD" id="cd11614">
    <property type="entry name" value="SAF_CpaB_FlgA_like"/>
    <property type="match status" value="1"/>
</dbReference>
<dbReference type="InterPro" id="IPR017592">
    <property type="entry name" value="Pilus_assmbl_Flp-typ_CpaB"/>
</dbReference>
<name>A0LIC9_SYNFM</name>
<keyword evidence="3" id="KW-1185">Reference proteome</keyword>
<dbReference type="Pfam" id="PF16976">
    <property type="entry name" value="RcpC"/>
    <property type="match status" value="1"/>
</dbReference>
<protein>
    <submittedName>
        <fullName evidence="2">SAF domain</fullName>
    </submittedName>
</protein>
<gene>
    <name evidence="2" type="ordered locus">Sfum_1492</name>
</gene>
<dbReference type="KEGG" id="sfu:Sfum_1492"/>
<dbReference type="Pfam" id="PF08666">
    <property type="entry name" value="SAF"/>
    <property type="match status" value="1"/>
</dbReference>
<dbReference type="SMART" id="SM00858">
    <property type="entry name" value="SAF"/>
    <property type="match status" value="1"/>
</dbReference>
<evidence type="ECO:0000259" key="1">
    <source>
        <dbReference type="SMART" id="SM00858"/>
    </source>
</evidence>
<organism evidence="2 3">
    <name type="scientific">Syntrophobacter fumaroxidans (strain DSM 10017 / MPOB)</name>
    <dbReference type="NCBI Taxonomy" id="335543"/>
    <lineage>
        <taxon>Bacteria</taxon>
        <taxon>Pseudomonadati</taxon>
        <taxon>Thermodesulfobacteriota</taxon>
        <taxon>Syntrophobacteria</taxon>
        <taxon>Syntrophobacterales</taxon>
        <taxon>Syntrophobacteraceae</taxon>
        <taxon>Syntrophobacter</taxon>
    </lineage>
</organism>
<dbReference type="AlphaFoldDB" id="A0LIC9"/>